<dbReference type="RefSeq" id="XP_034241416.1">
    <property type="nucleotide sequence ID" value="XM_034385525.1"/>
</dbReference>
<dbReference type="PANTHER" id="PTHR21084:SF1">
    <property type="entry name" value="DENSE INCISORS"/>
    <property type="match status" value="1"/>
</dbReference>
<dbReference type="OrthoDB" id="6407068at2759"/>
<organism evidence="2">
    <name type="scientific">Thrips palmi</name>
    <name type="common">Melon thrips</name>
    <dbReference type="NCBI Taxonomy" id="161013"/>
    <lineage>
        <taxon>Eukaryota</taxon>
        <taxon>Metazoa</taxon>
        <taxon>Ecdysozoa</taxon>
        <taxon>Arthropoda</taxon>
        <taxon>Hexapoda</taxon>
        <taxon>Insecta</taxon>
        <taxon>Pterygota</taxon>
        <taxon>Neoptera</taxon>
        <taxon>Paraneoptera</taxon>
        <taxon>Thysanoptera</taxon>
        <taxon>Terebrantia</taxon>
        <taxon>Thripoidea</taxon>
        <taxon>Thripidae</taxon>
        <taxon>Thrips</taxon>
    </lineage>
</organism>
<proteinExistence type="predicted"/>
<dbReference type="Pfam" id="PF15008">
    <property type="entry name" value="DUF4518"/>
    <property type="match status" value="1"/>
</dbReference>
<dbReference type="AlphaFoldDB" id="A0A6P8YW11"/>
<dbReference type="InParanoid" id="A0A6P8YW11"/>
<dbReference type="GeneID" id="117645378"/>
<dbReference type="InterPro" id="IPR026698">
    <property type="entry name" value="UPF_C3orf38"/>
</dbReference>
<keyword evidence="1" id="KW-1185">Reference proteome</keyword>
<evidence type="ECO:0000313" key="1">
    <source>
        <dbReference type="Proteomes" id="UP000515158"/>
    </source>
</evidence>
<sequence length="356" mass="39423">MSHLTENEQQFMKEFLKLMSDENVQALMSTVTRRMVKADSREACVEAILLHSASLDEFLKRQKVTKENLFKYLNERKISVPNTDKAALELQIKELVSKGSLNHAPTHRSTGKDVVPTSPWGVAEHVNNPIAPMQITNHHPFGDQNLPSAAQLYLAATSATKITVQERVTTTTYSQVSGVSIFSSMPEPVPRDSAIISEFANWFYKRVNQPGGLVPDDFWPDANINLIVKRKADSDYKAAQGGANVSALLNQILVEHQLFLNPNTSPEGIWGRGNVSGLLLVLVCGTLHQRPAATRPTLSVCDSPLGVFENLFLLAQDPCAEDNWKIKTLEVILRSNPHIQQPPTVADSELAKTIRL</sequence>
<dbReference type="KEGG" id="tpal:117645378"/>
<evidence type="ECO:0000313" key="2">
    <source>
        <dbReference type="RefSeq" id="XP_034241416.1"/>
    </source>
</evidence>
<dbReference type="PANTHER" id="PTHR21084">
    <property type="entry name" value="DENSE INCISORS"/>
    <property type="match status" value="1"/>
</dbReference>
<name>A0A6P8YW11_THRPL</name>
<gene>
    <name evidence="2" type="primary">LOC117645378</name>
</gene>
<protein>
    <submittedName>
        <fullName evidence="2">Uncharacterized protein C3orf38 homolog</fullName>
    </submittedName>
</protein>
<accession>A0A6P8YW11</accession>
<dbReference type="Proteomes" id="UP000515158">
    <property type="component" value="Unplaced"/>
</dbReference>
<reference evidence="2" key="1">
    <citation type="submission" date="2025-08" db="UniProtKB">
        <authorList>
            <consortium name="RefSeq"/>
        </authorList>
    </citation>
    <scope>IDENTIFICATION</scope>
    <source>
        <tissue evidence="2">Total insect</tissue>
    </source>
</reference>
<dbReference type="FunCoup" id="A0A6P8YW11">
    <property type="interactions" value="943"/>
</dbReference>